<name>A0ACC4BBG0_POPAL</name>
<evidence type="ECO:0000313" key="2">
    <source>
        <dbReference type="Proteomes" id="UP000309997"/>
    </source>
</evidence>
<evidence type="ECO:0000313" key="1">
    <source>
        <dbReference type="EMBL" id="KAL3575764.1"/>
    </source>
</evidence>
<protein>
    <submittedName>
        <fullName evidence="1">Uncharacterized protein</fullName>
    </submittedName>
</protein>
<accession>A0ACC4BBG0</accession>
<dbReference type="EMBL" id="RCHU02000012">
    <property type="protein sequence ID" value="KAL3575764.1"/>
    <property type="molecule type" value="Genomic_DNA"/>
</dbReference>
<comment type="caution">
    <text evidence="1">The sequence shown here is derived from an EMBL/GenBank/DDBJ whole genome shotgun (WGS) entry which is preliminary data.</text>
</comment>
<reference evidence="1 2" key="1">
    <citation type="journal article" date="2024" name="Plant Biotechnol. J.">
        <title>Genome and CRISPR/Cas9 system of a widespread forest tree (Populus alba) in the world.</title>
        <authorList>
            <person name="Liu Y.J."/>
            <person name="Jiang P.F."/>
            <person name="Han X.M."/>
            <person name="Li X.Y."/>
            <person name="Wang H.M."/>
            <person name="Wang Y.J."/>
            <person name="Wang X.X."/>
            <person name="Zeng Q.Y."/>
        </authorList>
    </citation>
    <scope>NUCLEOTIDE SEQUENCE [LARGE SCALE GENOMIC DNA]</scope>
    <source>
        <strain evidence="2">cv. PAL-ZL1</strain>
    </source>
</reference>
<organism evidence="1 2">
    <name type="scientific">Populus alba</name>
    <name type="common">White poplar</name>
    <dbReference type="NCBI Taxonomy" id="43335"/>
    <lineage>
        <taxon>Eukaryota</taxon>
        <taxon>Viridiplantae</taxon>
        <taxon>Streptophyta</taxon>
        <taxon>Embryophyta</taxon>
        <taxon>Tracheophyta</taxon>
        <taxon>Spermatophyta</taxon>
        <taxon>Magnoliopsida</taxon>
        <taxon>eudicotyledons</taxon>
        <taxon>Gunneridae</taxon>
        <taxon>Pentapetalae</taxon>
        <taxon>rosids</taxon>
        <taxon>fabids</taxon>
        <taxon>Malpighiales</taxon>
        <taxon>Salicaceae</taxon>
        <taxon>Saliceae</taxon>
        <taxon>Populus</taxon>
    </lineage>
</organism>
<proteinExistence type="predicted"/>
<dbReference type="Proteomes" id="UP000309997">
    <property type="component" value="Unassembled WGS sequence"/>
</dbReference>
<keyword evidence="2" id="KW-1185">Reference proteome</keyword>
<gene>
    <name evidence="1" type="ORF">D5086_023865</name>
</gene>
<sequence length="168" mass="19149">MGDPKSDDWLPEGWRVEVKVRNNGKKDKFYFPPSGGCRFNSKIEVSRYLNGSHPHSEQKGRSNDRQHSNEVVIEKTVPEGLPLGWTKEIKVTKKGGRIRRDPLYTGPVSGYVLRSMKDACRYIESGVGGRLAFKQNNKENHDVELEDDKTFVGASINTFLFSHLYTFN</sequence>